<dbReference type="EC" id="3.4.19.12" evidence="3"/>
<sequence length="1830" mass="208970">MDACSECSSPDRSTNENIRNAENIGVTDEDMKELENLLPCAQRTITDHELHLKKACRQLLQHPCGVVSTLSLMKKIDRDAANLLVEECLLLFTDDLFEAHSQLDPEGYIKYIPNTIDLVFISRLLHYEVDPSLYFQDIDIPEVWKSYISSNGRIILDSMVFYRKILHSTPPLELFTDVQCMQYKNNDQNKNLSLTLNAESQEKRITSIIDEFPRDIFDTTPLEKPSDLQNNSDCLLVNSKHPNVFSNKPTMNWNSLRNRMIGLRNQDNKTCYINAALQCLGSTPPLTEWLFEQVDNLNTCRLSSERKFCSICELTKIILLIHPPPRNKSTESSCVTIPSADSIRTHVHLISRIFNVGEQEDVCEFMITLLDHFNCCLSSHLSIPSTLPMKPTIIDQIFNIKLLSSGKCQACMYTFKKEEITSMLLIEINNYNHLTDALAHFVNREEINNFKCSNCNKFVTLDKRITINELSPILIINFKRFTATFDSIDKLLHKVNYNELLNVTSYMTSDLFTANDKSQNINSSTNNLYKLYAVINHIGDNLNSGHYYSYIRSSGNRWFLVDDVHCQHVSSNEVLNHPEAFMLFYAKVCPTSIPMNESFQQIPQTLMPSTPENNIVLNSPFLNSSVPAHSTPINTSITLLNEQLSRNNSLIDMMTMIPFEDEEFQNKVRSKLKNTMSVVSSRKNTILNNEPILGQTESSITIGNQCSIDRIEENRKNFYHVSNKVLHPSISSKELSFISNESSDDSIAEVSDGEETRMETCKKLASVAAGVRIEQVFEATLSQTHHFRLNETELLKMNQYRQEELKKKSDKKMNMLGLTSDLSALLKKKSKSGHASTTLNDVNADECYKKDQNAKIINKVNIEYLNTLLPHLKHYNAYCGMCICTRYFGKNISQPTALLHRCTLKCSGHVCHFKCKVHVLNNGYCFVIAINRKICHRVNEKIGRPIRGSQRRAIMDKFKAGGSVYRVHAQYEEKRTIHEKKGFNYDATGKSKKVFKKIKAEANAESLLSPDISLGILQLHDKLAQEMNSDGIIKGALQIVQFRPFCVVAFTEASIRLYDSIVNRPESVLSWDATGGIVKNSSSKQCLYYELTITHPNIVDEDSLVPLTFMLSESQTLFTVKQWLSAFKECYRKVFPHKKDSFPRPAIILSDRAQVFLQAALYGLNDENYSAFLARAYRIVTNAAIRNDLSKTNIHACLSHFMLDMRKRVNKYLPEDVREIAMWAIALLVNTSTWREIKDNWRLICQVFFNYASNDNINFKQHHATLLSRISNITNDPNSSRAIHQSKEIRTNINDPFAFDDDNELDDYDHNTMNTNENIKTNNKRKRSTTSHLNSSNINKSIIDEEEELNKADSPFKQELQAIYNECLTTCIKNNGAFSSSDKASKGTRQWLSYINQRCIPTIPIWSNILLGNLSRHGASTVRAFDNLLLSTHNQRTNAISERRMSIVKRTQLGIQTRCRSDVILEILVNDMKKMVEKFSISLMATMFQDTDNETNSQQLKNVQERWRQSNRRGHGHYAKTPETSIMNNLKNSLIISSSNINDALLIPHLSVAYWLNISIGLLLSIKFVRETYRPTLMKTPLLVDILSFINNWISGCNRLKPPKKTSTELNKLLNTQFNITVNVPIDTSEQLSFIIHNILLPIISYSISVKKNYRCTSCKHTVNTRFNISYIEISMVENQFRFNQQLANYFANNASDHICDKCSMLMSRQIKISDCPPVIILKVNDIKNSTNLSSKPPPAVCFYPFLDDSYIGCASSSVYDIVAFLSVVSDVNNKLVLATKIKQRWKISGMNTLIGNGEKLAKLFANSRLIMLERIRTSNTNFLYAIAYI</sequence>
<evidence type="ECO:0000256" key="11">
    <source>
        <dbReference type="ARBA" id="ARBA00042420"/>
    </source>
</evidence>
<dbReference type="Gene3D" id="3.90.70.10">
    <property type="entry name" value="Cysteine proteinases"/>
    <property type="match status" value="1"/>
</dbReference>
<evidence type="ECO:0000256" key="3">
    <source>
        <dbReference type="ARBA" id="ARBA00012759"/>
    </source>
</evidence>
<feature type="domain" description="USP" evidence="14">
    <location>
        <begin position="261"/>
        <end position="588"/>
    </location>
</feature>
<dbReference type="InterPro" id="IPR001394">
    <property type="entry name" value="Peptidase_C19_UCH"/>
</dbReference>
<organism evidence="15 17">
    <name type="scientific">Rotaria socialis</name>
    <dbReference type="NCBI Taxonomy" id="392032"/>
    <lineage>
        <taxon>Eukaryota</taxon>
        <taxon>Metazoa</taxon>
        <taxon>Spiralia</taxon>
        <taxon>Gnathifera</taxon>
        <taxon>Rotifera</taxon>
        <taxon>Eurotatoria</taxon>
        <taxon>Bdelloidea</taxon>
        <taxon>Philodinida</taxon>
        <taxon>Philodinidae</taxon>
        <taxon>Rotaria</taxon>
    </lineage>
</organism>
<dbReference type="InterPro" id="IPR050164">
    <property type="entry name" value="Peptidase_C19"/>
</dbReference>
<evidence type="ECO:0000256" key="5">
    <source>
        <dbReference type="ARBA" id="ARBA00022786"/>
    </source>
</evidence>
<evidence type="ECO:0000256" key="6">
    <source>
        <dbReference type="ARBA" id="ARBA00022801"/>
    </source>
</evidence>
<evidence type="ECO:0000256" key="4">
    <source>
        <dbReference type="ARBA" id="ARBA00022670"/>
    </source>
</evidence>
<comment type="caution">
    <text evidence="15">The sequence shown here is derived from an EMBL/GenBank/DDBJ whole genome shotgun (WGS) entry which is preliminary data.</text>
</comment>
<dbReference type="PROSITE" id="PS00973">
    <property type="entry name" value="USP_2"/>
    <property type="match status" value="1"/>
</dbReference>
<keyword evidence="5" id="KW-0833">Ubl conjugation pathway</keyword>
<feature type="region of interest" description="Disordered" evidence="13">
    <location>
        <begin position="1316"/>
        <end position="1339"/>
    </location>
</feature>
<proteinExistence type="inferred from homology"/>
<protein>
    <recommendedName>
        <fullName evidence="8">Ubiquitin carboxyl-terminal hydrolase 36</fullName>
        <ecNumber evidence="3">3.4.19.12</ecNumber>
    </recommendedName>
    <alternativeName>
        <fullName evidence="11">Deubiquitinating enzyme 36</fullName>
    </alternativeName>
    <alternativeName>
        <fullName evidence="10">Protein scrawny</fullName>
    </alternativeName>
    <alternativeName>
        <fullName evidence="9">Ubiquitin thioesterase 36</fullName>
    </alternativeName>
    <alternativeName>
        <fullName evidence="12">Ubiquitin-specific-processing protease 36</fullName>
    </alternativeName>
</protein>
<reference evidence="15" key="1">
    <citation type="submission" date="2021-02" db="EMBL/GenBank/DDBJ databases">
        <authorList>
            <person name="Nowell W R."/>
        </authorList>
    </citation>
    <scope>NUCLEOTIDE SEQUENCE</scope>
</reference>
<evidence type="ECO:0000256" key="7">
    <source>
        <dbReference type="ARBA" id="ARBA00022807"/>
    </source>
</evidence>
<dbReference type="GO" id="GO:0004843">
    <property type="term" value="F:cysteine-type deubiquitinase activity"/>
    <property type="evidence" value="ECO:0007669"/>
    <property type="project" value="UniProtKB-EC"/>
</dbReference>
<dbReference type="GO" id="GO:0005634">
    <property type="term" value="C:nucleus"/>
    <property type="evidence" value="ECO:0007669"/>
    <property type="project" value="TreeGrafter"/>
</dbReference>
<comment type="similarity">
    <text evidence="2">Belongs to the peptidase C19 family.</text>
</comment>
<dbReference type="Pfam" id="PF00443">
    <property type="entry name" value="UCH"/>
    <property type="match status" value="1"/>
</dbReference>
<dbReference type="PROSITE" id="PS50235">
    <property type="entry name" value="USP_3"/>
    <property type="match status" value="1"/>
</dbReference>
<dbReference type="PANTHER" id="PTHR24006">
    <property type="entry name" value="UBIQUITIN CARBOXYL-TERMINAL HYDROLASE"/>
    <property type="match status" value="1"/>
</dbReference>
<evidence type="ECO:0000256" key="8">
    <source>
        <dbReference type="ARBA" id="ARBA00039432"/>
    </source>
</evidence>
<evidence type="ECO:0000256" key="1">
    <source>
        <dbReference type="ARBA" id="ARBA00000707"/>
    </source>
</evidence>
<evidence type="ECO:0000256" key="2">
    <source>
        <dbReference type="ARBA" id="ARBA00009085"/>
    </source>
</evidence>
<dbReference type="GO" id="GO:0006508">
    <property type="term" value="P:proteolysis"/>
    <property type="evidence" value="ECO:0007669"/>
    <property type="project" value="UniProtKB-KW"/>
</dbReference>
<evidence type="ECO:0000313" key="15">
    <source>
        <dbReference type="EMBL" id="CAF3248479.1"/>
    </source>
</evidence>
<dbReference type="Proteomes" id="UP000663851">
    <property type="component" value="Unassembled WGS sequence"/>
</dbReference>
<dbReference type="PANTHER" id="PTHR24006:SF758">
    <property type="entry name" value="UBIQUITIN CARBOXYL-TERMINAL HYDROLASE 36"/>
    <property type="match status" value="1"/>
</dbReference>
<keyword evidence="4" id="KW-0645">Protease</keyword>
<dbReference type="InterPro" id="IPR038765">
    <property type="entry name" value="Papain-like_cys_pep_sf"/>
</dbReference>
<feature type="compositionally biased region" description="Polar residues" evidence="13">
    <location>
        <begin position="1330"/>
        <end position="1339"/>
    </location>
</feature>
<dbReference type="GO" id="GO:0016579">
    <property type="term" value="P:protein deubiquitination"/>
    <property type="evidence" value="ECO:0007669"/>
    <property type="project" value="InterPro"/>
</dbReference>
<keyword evidence="7" id="KW-0788">Thiol protease</keyword>
<evidence type="ECO:0000256" key="13">
    <source>
        <dbReference type="SAM" id="MobiDB-lite"/>
    </source>
</evidence>
<name>A0A817RFW6_9BILA</name>
<dbReference type="InterPro" id="IPR028889">
    <property type="entry name" value="USP"/>
</dbReference>
<evidence type="ECO:0000256" key="9">
    <source>
        <dbReference type="ARBA" id="ARBA00041300"/>
    </source>
</evidence>
<comment type="catalytic activity">
    <reaction evidence="1">
        <text>Thiol-dependent hydrolysis of ester, thioester, amide, peptide and isopeptide bonds formed by the C-terminal Gly of ubiquitin (a 76-residue protein attached to proteins as an intracellular targeting signal).</text>
        <dbReference type="EC" id="3.4.19.12"/>
    </reaction>
</comment>
<dbReference type="EMBL" id="CAJOBO010000490">
    <property type="protein sequence ID" value="CAF4233308.1"/>
    <property type="molecule type" value="Genomic_DNA"/>
</dbReference>
<dbReference type="InterPro" id="IPR018200">
    <property type="entry name" value="USP_CS"/>
</dbReference>
<evidence type="ECO:0000259" key="14">
    <source>
        <dbReference type="PROSITE" id="PS50235"/>
    </source>
</evidence>
<accession>A0A817RFW6</accession>
<evidence type="ECO:0000256" key="12">
    <source>
        <dbReference type="ARBA" id="ARBA00043009"/>
    </source>
</evidence>
<evidence type="ECO:0000256" key="10">
    <source>
        <dbReference type="ARBA" id="ARBA00042154"/>
    </source>
</evidence>
<gene>
    <name evidence="16" type="ORF">HFQ381_LOCUS9371</name>
    <name evidence="15" type="ORF">LUA448_LOCUS4685</name>
</gene>
<dbReference type="EMBL" id="CAJNYD010000357">
    <property type="protein sequence ID" value="CAF3248479.1"/>
    <property type="molecule type" value="Genomic_DNA"/>
</dbReference>
<evidence type="ECO:0000313" key="16">
    <source>
        <dbReference type="EMBL" id="CAF4233308.1"/>
    </source>
</evidence>
<evidence type="ECO:0000313" key="17">
    <source>
        <dbReference type="Proteomes" id="UP000663833"/>
    </source>
</evidence>
<dbReference type="SUPFAM" id="SSF54001">
    <property type="entry name" value="Cysteine proteinases"/>
    <property type="match status" value="1"/>
</dbReference>
<dbReference type="GO" id="GO:0005829">
    <property type="term" value="C:cytosol"/>
    <property type="evidence" value="ECO:0007669"/>
    <property type="project" value="TreeGrafter"/>
</dbReference>
<keyword evidence="6" id="KW-0378">Hydrolase</keyword>
<dbReference type="Proteomes" id="UP000663833">
    <property type="component" value="Unassembled WGS sequence"/>
</dbReference>